<gene>
    <name evidence="5" type="ORF">BDZ85DRAFT_300438</name>
</gene>
<dbReference type="GO" id="GO:0046872">
    <property type="term" value="F:metal ion binding"/>
    <property type="evidence" value="ECO:0007669"/>
    <property type="project" value="UniProtKB-KW"/>
</dbReference>
<sequence length="202" mass="23079">MGSALSSFKRDRLWKHLQPQVPRRITMLGGDDCGKSSILARITSESPYKVTLDIAIEKPVWEWLKLPKLTIGVFDIQVCRPRYVESVQEFVRENIDGIIFAISANPAGRCAWESILWELSEYVFAVEETKHSVLLVLITRLDEERSAPFEEIRQDIDKLIAEKGRAEQCYAIKPANGKTGEGLEEAFDWFSDKLNHQPMRAV</sequence>
<dbReference type="GO" id="GO:0005525">
    <property type="term" value="F:GTP binding"/>
    <property type="evidence" value="ECO:0007669"/>
    <property type="project" value="UniProtKB-KW"/>
</dbReference>
<dbReference type="SUPFAM" id="SSF52540">
    <property type="entry name" value="P-loop containing nucleoside triphosphate hydrolases"/>
    <property type="match status" value="1"/>
</dbReference>
<name>A0A6A6GPG3_9PEZI</name>
<reference evidence="6" key="1">
    <citation type="journal article" date="2020" name="Stud. Mycol.">
        <title>101 Dothideomycetes genomes: A test case for predicting lifestyles and emergence of pathogens.</title>
        <authorList>
            <person name="Haridas S."/>
            <person name="Albert R."/>
            <person name="Binder M."/>
            <person name="Bloem J."/>
            <person name="LaButti K."/>
            <person name="Salamov A."/>
            <person name="Andreopoulos B."/>
            <person name="Baker S."/>
            <person name="Barry K."/>
            <person name="Bills G."/>
            <person name="Bluhm B."/>
            <person name="Cannon C."/>
            <person name="Castanera R."/>
            <person name="Culley D."/>
            <person name="Daum C."/>
            <person name="Ezra D."/>
            <person name="Gonzalez J."/>
            <person name="Henrissat B."/>
            <person name="Kuo A."/>
            <person name="Liang C."/>
            <person name="Lipzen A."/>
            <person name="Lutzoni F."/>
            <person name="Magnuson J."/>
            <person name="Mondo S."/>
            <person name="Nolan M."/>
            <person name="Ohm R."/>
            <person name="Pangilinan J."/>
            <person name="Park H.-J."/>
            <person name="Ramirez L."/>
            <person name="Alfaro M."/>
            <person name="Sun H."/>
            <person name="Tritt A."/>
            <person name="Yoshinaga Y."/>
            <person name="Zwiers L.-H."/>
            <person name="Turgeon B."/>
            <person name="Goodwin S."/>
            <person name="Spatafora J."/>
            <person name="Crous P."/>
            <person name="Grigoriev I."/>
        </authorList>
    </citation>
    <scope>NUCLEOTIDE SEQUENCE [LARGE SCALE GENOMIC DNA]</scope>
    <source>
        <strain evidence="6">CECT 20119</strain>
    </source>
</reference>
<keyword evidence="6" id="KW-1185">Reference proteome</keyword>
<evidence type="ECO:0000313" key="5">
    <source>
        <dbReference type="EMBL" id="KAF2227626.1"/>
    </source>
</evidence>
<evidence type="ECO:0000256" key="2">
    <source>
        <dbReference type="ARBA" id="ARBA00023134"/>
    </source>
</evidence>
<dbReference type="Proteomes" id="UP000799538">
    <property type="component" value="Unassembled WGS sequence"/>
</dbReference>
<dbReference type="Gene3D" id="3.40.50.300">
    <property type="entry name" value="P-loop containing nucleotide triphosphate hydrolases"/>
    <property type="match status" value="1"/>
</dbReference>
<keyword evidence="4" id="KW-0460">Magnesium</keyword>
<keyword evidence="2 3" id="KW-0342">GTP-binding</keyword>
<dbReference type="InterPro" id="IPR027417">
    <property type="entry name" value="P-loop_NTPase"/>
</dbReference>
<feature type="binding site" evidence="3">
    <location>
        <begin position="29"/>
        <end position="36"/>
    </location>
    <ligand>
        <name>GTP</name>
        <dbReference type="ChEBI" id="CHEBI:37565"/>
    </ligand>
</feature>
<organism evidence="5 6">
    <name type="scientific">Elsinoe ampelina</name>
    <dbReference type="NCBI Taxonomy" id="302913"/>
    <lineage>
        <taxon>Eukaryota</taxon>
        <taxon>Fungi</taxon>
        <taxon>Dikarya</taxon>
        <taxon>Ascomycota</taxon>
        <taxon>Pezizomycotina</taxon>
        <taxon>Dothideomycetes</taxon>
        <taxon>Dothideomycetidae</taxon>
        <taxon>Myriangiales</taxon>
        <taxon>Elsinoaceae</taxon>
        <taxon>Elsinoe</taxon>
    </lineage>
</organism>
<dbReference type="GO" id="GO:0003924">
    <property type="term" value="F:GTPase activity"/>
    <property type="evidence" value="ECO:0007669"/>
    <property type="project" value="InterPro"/>
</dbReference>
<evidence type="ECO:0000313" key="6">
    <source>
        <dbReference type="Proteomes" id="UP000799538"/>
    </source>
</evidence>
<evidence type="ECO:0000256" key="4">
    <source>
        <dbReference type="PIRSR" id="PIRSR606689-2"/>
    </source>
</evidence>
<dbReference type="OrthoDB" id="3942792at2759"/>
<dbReference type="EMBL" id="ML992501">
    <property type="protein sequence ID" value="KAF2227626.1"/>
    <property type="molecule type" value="Genomic_DNA"/>
</dbReference>
<protein>
    <recommendedName>
        <fullName evidence="7">P-loop containing nucleoside triphosphate hydrolase protein</fullName>
    </recommendedName>
</protein>
<dbReference type="Pfam" id="PF00025">
    <property type="entry name" value="Arf"/>
    <property type="match status" value="1"/>
</dbReference>
<feature type="binding site" evidence="4">
    <location>
        <position position="36"/>
    </location>
    <ligand>
        <name>Mg(2+)</name>
        <dbReference type="ChEBI" id="CHEBI:18420"/>
    </ligand>
</feature>
<keyword evidence="4" id="KW-0479">Metal-binding</keyword>
<dbReference type="AlphaFoldDB" id="A0A6A6GPG3"/>
<evidence type="ECO:0000256" key="1">
    <source>
        <dbReference type="ARBA" id="ARBA00022741"/>
    </source>
</evidence>
<proteinExistence type="predicted"/>
<dbReference type="InterPro" id="IPR006689">
    <property type="entry name" value="Small_GTPase_ARF/SAR"/>
</dbReference>
<evidence type="ECO:0000256" key="3">
    <source>
        <dbReference type="PIRSR" id="PIRSR606689-1"/>
    </source>
</evidence>
<evidence type="ECO:0008006" key="7">
    <source>
        <dbReference type="Google" id="ProtNLM"/>
    </source>
</evidence>
<keyword evidence="1 3" id="KW-0547">Nucleotide-binding</keyword>
<accession>A0A6A6GPG3</accession>